<feature type="chain" id="PRO_5013175532" description="Ig-like domain-containing protein" evidence="2">
    <location>
        <begin position="16"/>
        <end position="260"/>
    </location>
</feature>
<protein>
    <recommendedName>
        <fullName evidence="5">Ig-like domain-containing protein</fullName>
    </recommendedName>
</protein>
<evidence type="ECO:0000256" key="1">
    <source>
        <dbReference type="SAM" id="MobiDB-lite"/>
    </source>
</evidence>
<gene>
    <name evidence="3" type="ORF">HMPREF1541_01962</name>
</gene>
<evidence type="ECO:0000256" key="2">
    <source>
        <dbReference type="SAM" id="SignalP"/>
    </source>
</evidence>
<evidence type="ECO:0008006" key="5">
    <source>
        <dbReference type="Google" id="ProtNLM"/>
    </source>
</evidence>
<keyword evidence="4" id="KW-1185">Reference proteome</keyword>
<organism evidence="3 4">
    <name type="scientific">Cyphellophora europaea (strain CBS 101466)</name>
    <name type="common">Phialophora europaea</name>
    <dbReference type="NCBI Taxonomy" id="1220924"/>
    <lineage>
        <taxon>Eukaryota</taxon>
        <taxon>Fungi</taxon>
        <taxon>Dikarya</taxon>
        <taxon>Ascomycota</taxon>
        <taxon>Pezizomycotina</taxon>
        <taxon>Eurotiomycetes</taxon>
        <taxon>Chaetothyriomycetidae</taxon>
        <taxon>Chaetothyriales</taxon>
        <taxon>Cyphellophoraceae</taxon>
        <taxon>Cyphellophora</taxon>
    </lineage>
</organism>
<accession>W2S4A8</accession>
<feature type="region of interest" description="Disordered" evidence="1">
    <location>
        <begin position="204"/>
        <end position="236"/>
    </location>
</feature>
<dbReference type="Proteomes" id="UP000030752">
    <property type="component" value="Unassembled WGS sequence"/>
</dbReference>
<feature type="compositionally biased region" description="Gly residues" evidence="1">
    <location>
        <begin position="211"/>
        <end position="235"/>
    </location>
</feature>
<proteinExistence type="predicted"/>
<dbReference type="RefSeq" id="XP_008714540.1">
    <property type="nucleotide sequence ID" value="XM_008716318.1"/>
</dbReference>
<evidence type="ECO:0000313" key="3">
    <source>
        <dbReference type="EMBL" id="ETN42804.1"/>
    </source>
</evidence>
<name>W2S4A8_CYPE1</name>
<dbReference type="OrthoDB" id="4120664at2759"/>
<keyword evidence="2" id="KW-0732">Signal</keyword>
<dbReference type="InParanoid" id="W2S4A8"/>
<evidence type="ECO:0000313" key="4">
    <source>
        <dbReference type="Proteomes" id="UP000030752"/>
    </source>
</evidence>
<dbReference type="EMBL" id="KB822718">
    <property type="protein sequence ID" value="ETN42804.1"/>
    <property type="molecule type" value="Genomic_DNA"/>
</dbReference>
<dbReference type="VEuPathDB" id="FungiDB:HMPREF1541_01962"/>
<dbReference type="GeneID" id="19969301"/>
<dbReference type="eggNOG" id="ENOG502T5FT">
    <property type="taxonomic scope" value="Eukaryota"/>
</dbReference>
<dbReference type="AlphaFoldDB" id="W2S4A8"/>
<dbReference type="HOGENOM" id="CLU_1069646_0_0_1"/>
<feature type="signal peptide" evidence="2">
    <location>
        <begin position="1"/>
        <end position="15"/>
    </location>
</feature>
<reference evidence="3 4" key="1">
    <citation type="submission" date="2013-03" db="EMBL/GenBank/DDBJ databases">
        <title>The Genome Sequence of Phialophora europaea CBS 101466.</title>
        <authorList>
            <consortium name="The Broad Institute Genomics Platform"/>
            <person name="Cuomo C."/>
            <person name="de Hoog S."/>
            <person name="Gorbushina A."/>
            <person name="Walker B."/>
            <person name="Young S.K."/>
            <person name="Zeng Q."/>
            <person name="Gargeya S."/>
            <person name="Fitzgerald M."/>
            <person name="Haas B."/>
            <person name="Abouelleil A."/>
            <person name="Allen A.W."/>
            <person name="Alvarado L."/>
            <person name="Arachchi H.M."/>
            <person name="Berlin A.M."/>
            <person name="Chapman S.B."/>
            <person name="Gainer-Dewar J."/>
            <person name="Goldberg J."/>
            <person name="Griggs A."/>
            <person name="Gujja S."/>
            <person name="Hansen M."/>
            <person name="Howarth C."/>
            <person name="Imamovic A."/>
            <person name="Ireland A."/>
            <person name="Larimer J."/>
            <person name="McCowan C."/>
            <person name="Murphy C."/>
            <person name="Pearson M."/>
            <person name="Poon T.W."/>
            <person name="Priest M."/>
            <person name="Roberts A."/>
            <person name="Saif S."/>
            <person name="Shea T."/>
            <person name="Sisk P."/>
            <person name="Sykes S."/>
            <person name="Wortman J."/>
            <person name="Nusbaum C."/>
            <person name="Birren B."/>
        </authorList>
    </citation>
    <scope>NUCLEOTIDE SEQUENCE [LARGE SCALE GENOMIC DNA]</scope>
    <source>
        <strain evidence="3 4">CBS 101466</strain>
    </source>
</reference>
<sequence length="260" mass="26016">MVALVALLVHHALSASNVQTFPSTNCEPGTSLSVYNSDAAGSEDQDCKTAPEGTTAIWVETLDEGCTVRTFSSPSCSDNLGLGIIPNTCYFRNPSPDPVIIGSWRIVCVAQESQSSAPLSSDATGTYDAAASVAVDATLAPTLTNATTSSTAETTTTPMSQNITTIVPSGSGGLVSNSTGPATWNNTLTPTVSRTSLEVSTVTATASSDDGGIGVTGGGTTGGAVSGGGSGGSARGRGEVEATMLVVSSLLGLGWGALWW</sequence>